<evidence type="ECO:0000256" key="2">
    <source>
        <dbReference type="SAM" id="Phobius"/>
    </source>
</evidence>
<proteinExistence type="predicted"/>
<keyword evidence="2" id="KW-0812">Transmembrane</keyword>
<evidence type="ECO:0000313" key="4">
    <source>
        <dbReference type="Proteomes" id="UP000593892"/>
    </source>
</evidence>
<dbReference type="EMBL" id="CP063849">
    <property type="protein sequence ID" value="QOY87596.1"/>
    <property type="molecule type" value="Genomic_DNA"/>
</dbReference>
<evidence type="ECO:0000313" key="3">
    <source>
        <dbReference type="EMBL" id="QOY87596.1"/>
    </source>
</evidence>
<protein>
    <recommendedName>
        <fullName evidence="5">DUF2802 domain-containing protein</fullName>
    </recommendedName>
</protein>
<keyword evidence="4" id="KW-1185">Reference proteome</keyword>
<name>A0A7S7NPV1_PALFE</name>
<feature type="region of interest" description="Disordered" evidence="1">
    <location>
        <begin position="68"/>
        <end position="87"/>
    </location>
</feature>
<dbReference type="Proteomes" id="UP000593892">
    <property type="component" value="Chromosome"/>
</dbReference>
<dbReference type="AlphaFoldDB" id="A0A7S7NPV1"/>
<evidence type="ECO:0008006" key="5">
    <source>
        <dbReference type="Google" id="ProtNLM"/>
    </source>
</evidence>
<evidence type="ECO:0000256" key="1">
    <source>
        <dbReference type="SAM" id="MobiDB-lite"/>
    </source>
</evidence>
<gene>
    <name evidence="3" type="ORF">IRI77_33395</name>
</gene>
<keyword evidence="2" id="KW-1133">Transmembrane helix</keyword>
<accession>A0A7S7NPV1</accession>
<reference evidence="3 4" key="1">
    <citation type="submission" date="2020-10" db="EMBL/GenBank/DDBJ databases">
        <title>Complete genome sequence of Paludibaculum fermentans P105T, a facultatively anaerobic acidobacterium capable of dissimilatory Fe(III) reduction.</title>
        <authorList>
            <person name="Dedysh S.N."/>
            <person name="Beletsky A.V."/>
            <person name="Kulichevskaya I.S."/>
            <person name="Mardanov A.V."/>
            <person name="Ravin N.V."/>
        </authorList>
    </citation>
    <scope>NUCLEOTIDE SEQUENCE [LARGE SCALE GENOMIC DNA]</scope>
    <source>
        <strain evidence="3 4">P105</strain>
    </source>
</reference>
<sequence>MDWIVHPISYYFLLAVGLSLSLFLFISVKKENAGLRQELAAERRQRDAAMIAFQSSLSRLEVALQEAGEHADAPAMPPPPPTASMNINKRGQALRMHRRGESLEQIAATLQVPRSEVELLLKVHRAVIDQARTDG</sequence>
<feature type="transmembrane region" description="Helical" evidence="2">
    <location>
        <begin position="6"/>
        <end position="26"/>
    </location>
</feature>
<dbReference type="RefSeq" id="WP_194449263.1">
    <property type="nucleotide sequence ID" value="NZ_CP063849.1"/>
</dbReference>
<organism evidence="3 4">
    <name type="scientific">Paludibaculum fermentans</name>
    <dbReference type="NCBI Taxonomy" id="1473598"/>
    <lineage>
        <taxon>Bacteria</taxon>
        <taxon>Pseudomonadati</taxon>
        <taxon>Acidobacteriota</taxon>
        <taxon>Terriglobia</taxon>
        <taxon>Bryobacterales</taxon>
        <taxon>Bryobacteraceae</taxon>
        <taxon>Paludibaculum</taxon>
    </lineage>
</organism>
<dbReference type="KEGG" id="pfer:IRI77_33395"/>
<keyword evidence="2" id="KW-0472">Membrane</keyword>